<evidence type="ECO:0000256" key="2">
    <source>
        <dbReference type="ARBA" id="ARBA00022801"/>
    </source>
</evidence>
<evidence type="ECO:0000256" key="1">
    <source>
        <dbReference type="ARBA" id="ARBA00022723"/>
    </source>
</evidence>
<comment type="similarity">
    <text evidence="4">Belongs to the metallo-dependent hydrolases superfamily. Adenosine and AMP deaminases family. Adenine deaminase type 2 subfamily.</text>
</comment>
<dbReference type="PANTHER" id="PTHR43114:SF7">
    <property type="entry name" value="ADENOSINE DEAMINASE DOMAIN-CONTAINING PROTEIN"/>
    <property type="match status" value="1"/>
</dbReference>
<sequence>MLPKTLTKEFIKGMPKAELHLHLEGTLEPDLKLVLAEKNQIDIGQTTIAEIEKSYQFDSLPSFLNIYYPAMNVLQVEEDFYQLAMAYLTKVKAHNVRYAELFFDPQAHTSRGISFETVINGYYRAVTDSHTLGIETALIMCFLRDMSAESAAETFEQALPHRDKILGIGLDSDEHGNPPGKFKAVFKRAKEAGFHITMHCDIDQENSIGNIREALLDIQVERLDHGTNIVEDRELVEYVKEQGIGLTCCPVSNGFVVDDMKGKEILDLLREGVKVTVNSDDPAYFQSYISDDIFALSENYDMTPADVVLLAENSFAISWLPEAKKSSYLQEIADYVASYNE</sequence>
<dbReference type="NCBIfam" id="TIGR01430">
    <property type="entry name" value="aden_deam"/>
    <property type="match status" value="1"/>
</dbReference>
<dbReference type="GO" id="GO:0043103">
    <property type="term" value="P:hypoxanthine salvage"/>
    <property type="evidence" value="ECO:0007669"/>
    <property type="project" value="UniProtKB-UniRule"/>
</dbReference>
<name>A0A940P1L3_9ENTE</name>
<feature type="binding site" evidence="4">
    <location>
        <position position="280"/>
    </location>
    <ligand>
        <name>Zn(2+)</name>
        <dbReference type="ChEBI" id="CHEBI:29105"/>
        <note>catalytic</note>
    </ligand>
</feature>
<dbReference type="InterPro" id="IPR006330">
    <property type="entry name" value="Ado/ade_deaminase"/>
</dbReference>
<dbReference type="GO" id="GO:0005829">
    <property type="term" value="C:cytosol"/>
    <property type="evidence" value="ECO:0007669"/>
    <property type="project" value="TreeGrafter"/>
</dbReference>
<dbReference type="HAMAP" id="MF_01962">
    <property type="entry name" value="Adenine_deaminase"/>
    <property type="match status" value="1"/>
</dbReference>
<evidence type="ECO:0000259" key="5">
    <source>
        <dbReference type="Pfam" id="PF00962"/>
    </source>
</evidence>
<feature type="site" description="Important for catalytic activity" evidence="4">
    <location>
        <position position="225"/>
    </location>
</feature>
<evidence type="ECO:0000256" key="3">
    <source>
        <dbReference type="ARBA" id="ARBA00022833"/>
    </source>
</evidence>
<keyword evidence="1 4" id="KW-0479">Metal-binding</keyword>
<feature type="domain" description="Adenosine deaminase" evidence="5">
    <location>
        <begin position="15"/>
        <end position="334"/>
    </location>
</feature>
<dbReference type="GO" id="GO:0006146">
    <property type="term" value="P:adenine catabolic process"/>
    <property type="evidence" value="ECO:0007669"/>
    <property type="project" value="UniProtKB-UniRule"/>
</dbReference>
<dbReference type="InterPro" id="IPR028892">
    <property type="entry name" value="ADE"/>
</dbReference>
<dbReference type="Gene3D" id="3.20.20.140">
    <property type="entry name" value="Metal-dependent hydrolases"/>
    <property type="match status" value="1"/>
</dbReference>
<comment type="function">
    <text evidence="4">Catalyzes the hydrolytic deamination of adenine to hypoxanthine. Plays an important role in the purine salvage pathway and in nitrogen catabolism.</text>
</comment>
<feature type="binding site" evidence="4">
    <location>
        <position position="281"/>
    </location>
    <ligand>
        <name>substrate</name>
    </ligand>
</feature>
<keyword evidence="2 4" id="KW-0378">Hydrolase</keyword>
<reference evidence="6" key="1">
    <citation type="submission" date="2020-12" db="EMBL/GenBank/DDBJ databases">
        <title>Vagococcus allomyrinae sp. nov. and Enterococcus lavae sp. nov., isolated from the larvae of Allomyrina dichotoma.</title>
        <authorList>
            <person name="Lee S.D."/>
        </authorList>
    </citation>
    <scope>NUCLEOTIDE SEQUENCE</scope>
    <source>
        <strain evidence="6">BWB3-3</strain>
    </source>
</reference>
<dbReference type="PANTHER" id="PTHR43114">
    <property type="entry name" value="ADENINE DEAMINASE"/>
    <property type="match status" value="1"/>
</dbReference>
<keyword evidence="3 4" id="KW-0862">Zinc</keyword>
<protein>
    <recommendedName>
        <fullName evidence="4">Adenine deaminase</fullName>
        <shortName evidence="4">ADE</shortName>
        <ecNumber evidence="4">3.5.4.2</ecNumber>
    </recommendedName>
    <alternativeName>
        <fullName evidence="4">Adenine aminohydrolase</fullName>
        <shortName evidence="4">AAH</shortName>
    </alternativeName>
</protein>
<comment type="caution">
    <text evidence="6">The sequence shown here is derived from an EMBL/GenBank/DDBJ whole genome shotgun (WGS) entry which is preliminary data.</text>
</comment>
<dbReference type="GO" id="GO:0009117">
    <property type="term" value="P:nucleotide metabolic process"/>
    <property type="evidence" value="ECO:0007669"/>
    <property type="project" value="UniProtKB-KW"/>
</dbReference>
<organism evidence="6 7">
    <name type="scientific">Vagococcus allomyrinae</name>
    <dbReference type="NCBI Taxonomy" id="2794353"/>
    <lineage>
        <taxon>Bacteria</taxon>
        <taxon>Bacillati</taxon>
        <taxon>Bacillota</taxon>
        <taxon>Bacilli</taxon>
        <taxon>Lactobacillales</taxon>
        <taxon>Enterococcaceae</taxon>
        <taxon>Vagococcus</taxon>
    </lineage>
</organism>
<dbReference type="InterPro" id="IPR032466">
    <property type="entry name" value="Metal_Hydrolase"/>
</dbReference>
<dbReference type="AlphaFoldDB" id="A0A940P1L3"/>
<keyword evidence="7" id="KW-1185">Reference proteome</keyword>
<comment type="cofactor">
    <cofactor evidence="4">
        <name>Zn(2+)</name>
        <dbReference type="ChEBI" id="CHEBI:29105"/>
    </cofactor>
    <text evidence="4">Binds 1 zinc ion per subunit.</text>
</comment>
<feature type="binding site" evidence="4">
    <location>
        <position position="22"/>
    </location>
    <ligand>
        <name>Zn(2+)</name>
        <dbReference type="ChEBI" id="CHEBI:29105"/>
        <note>catalytic</note>
    </ligand>
</feature>
<evidence type="ECO:0000313" key="6">
    <source>
        <dbReference type="EMBL" id="MBP1039784.1"/>
    </source>
</evidence>
<evidence type="ECO:0000313" key="7">
    <source>
        <dbReference type="Proteomes" id="UP000674938"/>
    </source>
</evidence>
<gene>
    <name evidence="6" type="primary">add</name>
    <name evidence="6" type="ORF">I6N95_02055</name>
</gene>
<dbReference type="SUPFAM" id="SSF51556">
    <property type="entry name" value="Metallo-dependent hydrolases"/>
    <property type="match status" value="1"/>
</dbReference>
<keyword evidence="4" id="KW-0546">Nucleotide metabolism</keyword>
<dbReference type="EMBL" id="JAEEGA010000001">
    <property type="protein sequence ID" value="MBP1039784.1"/>
    <property type="molecule type" value="Genomic_DNA"/>
</dbReference>
<dbReference type="Pfam" id="PF00962">
    <property type="entry name" value="A_deaminase"/>
    <property type="match status" value="1"/>
</dbReference>
<dbReference type="Proteomes" id="UP000674938">
    <property type="component" value="Unassembled WGS sequence"/>
</dbReference>
<dbReference type="EC" id="3.5.4.2" evidence="4"/>
<comment type="caution">
    <text evidence="4">Lacks conserved residue(s) required for the propagation of feature annotation.</text>
</comment>
<accession>A0A940P1L3</accession>
<comment type="catalytic activity">
    <reaction evidence="4">
        <text>adenine + H2O + H(+) = hypoxanthine + NH4(+)</text>
        <dbReference type="Rhea" id="RHEA:23688"/>
        <dbReference type="ChEBI" id="CHEBI:15377"/>
        <dbReference type="ChEBI" id="CHEBI:15378"/>
        <dbReference type="ChEBI" id="CHEBI:16708"/>
        <dbReference type="ChEBI" id="CHEBI:17368"/>
        <dbReference type="ChEBI" id="CHEBI:28938"/>
        <dbReference type="EC" id="3.5.4.2"/>
    </reaction>
</comment>
<feature type="binding site" evidence="4">
    <location>
        <position position="20"/>
    </location>
    <ligand>
        <name>Zn(2+)</name>
        <dbReference type="ChEBI" id="CHEBI:29105"/>
        <note>catalytic</note>
    </ligand>
</feature>
<feature type="binding site" evidence="4">
    <location>
        <position position="199"/>
    </location>
    <ligand>
        <name>Zn(2+)</name>
        <dbReference type="ChEBI" id="CHEBI:29105"/>
        <note>catalytic</note>
    </ligand>
</feature>
<dbReference type="GO" id="GO:0008270">
    <property type="term" value="F:zinc ion binding"/>
    <property type="evidence" value="ECO:0007669"/>
    <property type="project" value="UniProtKB-UniRule"/>
</dbReference>
<dbReference type="InterPro" id="IPR001365">
    <property type="entry name" value="A_deaminase_dom"/>
</dbReference>
<dbReference type="RefSeq" id="WP_209524671.1">
    <property type="nucleotide sequence ID" value="NZ_JAEEGA010000001.1"/>
</dbReference>
<evidence type="ECO:0000256" key="4">
    <source>
        <dbReference type="HAMAP-Rule" id="MF_01962"/>
    </source>
</evidence>
<dbReference type="GO" id="GO:0000034">
    <property type="term" value="F:adenine deaminase activity"/>
    <property type="evidence" value="ECO:0007669"/>
    <property type="project" value="UniProtKB-UniRule"/>
</dbReference>
<proteinExistence type="inferred from homology"/>